<comment type="caution">
    <text evidence="10">Lacks conserved residue(s) required for the propagation of feature annotation.</text>
</comment>
<dbReference type="InterPro" id="IPR004705">
    <property type="entry name" value="Cation/H_exchanger_CPA1_bac"/>
</dbReference>
<keyword evidence="10" id="KW-0050">Antiport</keyword>
<protein>
    <submittedName>
        <fullName evidence="12">Na+/H+ antiporter</fullName>
    </submittedName>
</protein>
<evidence type="ECO:0000313" key="12">
    <source>
        <dbReference type="EMBL" id="UZJ25039.1"/>
    </source>
</evidence>
<dbReference type="RefSeq" id="WP_265383145.1">
    <property type="nucleotide sequence ID" value="NZ_CP110615.1"/>
</dbReference>
<dbReference type="EMBL" id="CP110615">
    <property type="protein sequence ID" value="UZJ25039.1"/>
    <property type="molecule type" value="Genomic_DNA"/>
</dbReference>
<keyword evidence="9 10" id="KW-0739">Sodium transport</keyword>
<reference evidence="12" key="1">
    <citation type="submission" date="2022-10" db="EMBL/GenBank/DDBJ databases">
        <title>Rhodococcus sp.75.</title>
        <authorList>
            <person name="Sun M."/>
        </authorList>
    </citation>
    <scope>NUCLEOTIDE SEQUENCE</scope>
    <source>
        <strain evidence="12">75</strain>
    </source>
</reference>
<dbReference type="Gene3D" id="6.10.140.1330">
    <property type="match status" value="1"/>
</dbReference>
<keyword evidence="8 10" id="KW-0472">Membrane</keyword>
<evidence type="ECO:0000256" key="2">
    <source>
        <dbReference type="ARBA" id="ARBA00022448"/>
    </source>
</evidence>
<organism evidence="12 13">
    <name type="scientific">Rhodococcus antarcticus</name>
    <dbReference type="NCBI Taxonomy" id="2987751"/>
    <lineage>
        <taxon>Bacteria</taxon>
        <taxon>Bacillati</taxon>
        <taxon>Actinomycetota</taxon>
        <taxon>Actinomycetes</taxon>
        <taxon>Mycobacteriales</taxon>
        <taxon>Nocardiaceae</taxon>
        <taxon>Rhodococcus</taxon>
    </lineage>
</organism>
<feature type="domain" description="Cation/H+ exchanger transmembrane" evidence="11">
    <location>
        <begin position="11"/>
        <end position="402"/>
    </location>
</feature>
<dbReference type="Proteomes" id="UP001164965">
    <property type="component" value="Chromosome"/>
</dbReference>
<dbReference type="InterPro" id="IPR018422">
    <property type="entry name" value="Cation/H_exchanger_CPA1"/>
</dbReference>
<evidence type="ECO:0000256" key="5">
    <source>
        <dbReference type="ARBA" id="ARBA00022989"/>
    </source>
</evidence>
<accession>A0ABY6P0N5</accession>
<dbReference type="Pfam" id="PF00999">
    <property type="entry name" value="Na_H_Exchanger"/>
    <property type="match status" value="1"/>
</dbReference>
<feature type="transmembrane region" description="Helical" evidence="10">
    <location>
        <begin position="378"/>
        <end position="401"/>
    </location>
</feature>
<gene>
    <name evidence="12" type="ORF">RHODO2019_00545</name>
</gene>
<comment type="function">
    <text evidence="10">Na(+)/H(+) antiporter that extrudes sodium in exchange for external protons.</text>
</comment>
<dbReference type="InterPro" id="IPR006153">
    <property type="entry name" value="Cation/H_exchanger_TM"/>
</dbReference>
<keyword evidence="13" id="KW-1185">Reference proteome</keyword>
<evidence type="ECO:0000256" key="7">
    <source>
        <dbReference type="ARBA" id="ARBA00023065"/>
    </source>
</evidence>
<feature type="transmembrane region" description="Helical" evidence="10">
    <location>
        <begin position="52"/>
        <end position="74"/>
    </location>
</feature>
<keyword evidence="3 10" id="KW-1003">Cell membrane</keyword>
<keyword evidence="6 10" id="KW-0915">Sodium</keyword>
<evidence type="ECO:0000256" key="10">
    <source>
        <dbReference type="RuleBase" id="RU366002"/>
    </source>
</evidence>
<evidence type="ECO:0000256" key="3">
    <source>
        <dbReference type="ARBA" id="ARBA00022475"/>
    </source>
</evidence>
<dbReference type="PANTHER" id="PTHR10110">
    <property type="entry name" value="SODIUM/HYDROGEN EXCHANGER"/>
    <property type="match status" value="1"/>
</dbReference>
<keyword evidence="4 10" id="KW-0812">Transmembrane</keyword>
<evidence type="ECO:0000259" key="11">
    <source>
        <dbReference type="Pfam" id="PF00999"/>
    </source>
</evidence>
<evidence type="ECO:0000256" key="6">
    <source>
        <dbReference type="ARBA" id="ARBA00023053"/>
    </source>
</evidence>
<evidence type="ECO:0000313" key="13">
    <source>
        <dbReference type="Proteomes" id="UP001164965"/>
    </source>
</evidence>
<feature type="transmembrane region" description="Helical" evidence="10">
    <location>
        <begin position="153"/>
        <end position="174"/>
    </location>
</feature>
<sequence length="531" mass="55832">MNGLLLVVAVLALLVAGVARAKGLSAPLLLTVVGLLASLLPGLDQVTLDPELVLFVVLPPLLYSAALDSSYLAIKDNLRPIGLLAVVLPLVTTVAVAWVAWLALPQLPFTAALVLGAVVAPPDAVSATAVGRRLGLPRRIMTLLGGESLLNDATALTAYKVALAVVVGTGASVLGGLEVFVVAAVVGVAVGLVAGFVVAAVRRRLSDPVLESAIGLVVPFLTYSAAEQVEGSGVLAVVVAGLYLGSRSSRAGFATRLQDDAVWKAADVILESFVFLLIGLQLRAVLDGLAGRSVASLVVASVVVLAAVVLVRLVWVFPATYLPRLLSARVRTREPAPPWRGVFVVAWAGMRGVVSLAAAFAIPLTVNDGSELPARAEILFLTFVVVVGTLLLHGLTLPWVIRRLGVRSDDEARADAVAEAAAQHEAGTAALARLEELVAVEEGPGAVRERAAGVLRTWTERRSNAAWERLGRTEEEVGESPTAAFRRLRQEMLTAEREVFIAHRDAGRIDDEVLRTVLHDLDLEEAMLARA</sequence>
<evidence type="ECO:0000256" key="4">
    <source>
        <dbReference type="ARBA" id="ARBA00022692"/>
    </source>
</evidence>
<feature type="transmembrane region" description="Helical" evidence="10">
    <location>
        <begin position="294"/>
        <end position="321"/>
    </location>
</feature>
<evidence type="ECO:0000256" key="1">
    <source>
        <dbReference type="ARBA" id="ARBA00004651"/>
    </source>
</evidence>
<proteinExistence type="inferred from homology"/>
<dbReference type="NCBIfam" id="TIGR00831">
    <property type="entry name" value="a_cpa1"/>
    <property type="match status" value="1"/>
</dbReference>
<dbReference type="PANTHER" id="PTHR10110:SF86">
    <property type="entry name" value="SODIUM_HYDROGEN EXCHANGER 7"/>
    <property type="match status" value="1"/>
</dbReference>
<evidence type="ECO:0000256" key="9">
    <source>
        <dbReference type="ARBA" id="ARBA00023201"/>
    </source>
</evidence>
<comment type="similarity">
    <text evidence="10">Belongs to the monovalent cation:proton antiporter 1 (CPA1) transporter (TC 2.A.36) family.</text>
</comment>
<evidence type="ECO:0000256" key="8">
    <source>
        <dbReference type="ARBA" id="ARBA00023136"/>
    </source>
</evidence>
<feature type="transmembrane region" description="Helical" evidence="10">
    <location>
        <begin position="81"/>
        <end position="103"/>
    </location>
</feature>
<keyword evidence="2 10" id="KW-0813">Transport</keyword>
<feature type="transmembrane region" description="Helical" evidence="10">
    <location>
        <begin position="180"/>
        <end position="201"/>
    </location>
</feature>
<name>A0ABY6P0N5_9NOCA</name>
<comment type="subcellular location">
    <subcellularLocation>
        <location evidence="1 10">Cell membrane</location>
        <topology evidence="1 10">Multi-pass membrane protein</topology>
    </subcellularLocation>
</comment>
<feature type="transmembrane region" description="Helical" evidence="10">
    <location>
        <begin position="342"/>
        <end position="366"/>
    </location>
</feature>
<keyword evidence="7 10" id="KW-0406">Ion transport</keyword>
<keyword evidence="5 10" id="KW-1133">Transmembrane helix</keyword>